<keyword evidence="6" id="KW-0677">Repeat</keyword>
<dbReference type="InterPro" id="IPR024079">
    <property type="entry name" value="MetalloPept_cat_dom_sf"/>
</dbReference>
<keyword evidence="5" id="KW-0732">Signal</keyword>
<dbReference type="Pfam" id="PF01839">
    <property type="entry name" value="FG-GAP"/>
    <property type="match status" value="1"/>
</dbReference>
<comment type="subcellular location">
    <subcellularLocation>
        <location evidence="2">Secreted</location>
    </subcellularLocation>
</comment>
<dbReference type="Pfam" id="PF08548">
    <property type="entry name" value="Peptidase_M10_C"/>
    <property type="match status" value="1"/>
</dbReference>
<dbReference type="SUPFAM" id="SSF55486">
    <property type="entry name" value="Metalloproteases ('zincins'), catalytic domain"/>
    <property type="match status" value="1"/>
</dbReference>
<accession>A0ABX0TU43</accession>
<comment type="similarity">
    <text evidence="3">Belongs to the peptidase M10B family.</text>
</comment>
<dbReference type="EMBL" id="JAAOZC010000007">
    <property type="protein sequence ID" value="NIJ09046.1"/>
    <property type="molecule type" value="Genomic_DNA"/>
</dbReference>
<dbReference type="Proteomes" id="UP000727456">
    <property type="component" value="Unassembled WGS sequence"/>
</dbReference>
<dbReference type="InterPro" id="IPR006026">
    <property type="entry name" value="Peptidase_Metallo"/>
</dbReference>
<evidence type="ECO:0000256" key="6">
    <source>
        <dbReference type="ARBA" id="ARBA00022737"/>
    </source>
</evidence>
<evidence type="ECO:0000256" key="1">
    <source>
        <dbReference type="ARBA" id="ARBA00001913"/>
    </source>
</evidence>
<dbReference type="Pfam" id="PF13517">
    <property type="entry name" value="FG-GAP_3"/>
    <property type="match status" value="2"/>
</dbReference>
<dbReference type="InterPro" id="IPR028994">
    <property type="entry name" value="Integrin_alpha_N"/>
</dbReference>
<dbReference type="RefSeq" id="WP_167074268.1">
    <property type="nucleotide sequence ID" value="NZ_JAAOZC010000007.1"/>
</dbReference>
<evidence type="ECO:0000256" key="4">
    <source>
        <dbReference type="ARBA" id="ARBA00022525"/>
    </source>
</evidence>
<evidence type="ECO:0000256" key="5">
    <source>
        <dbReference type="ARBA" id="ARBA00022729"/>
    </source>
</evidence>
<dbReference type="SMART" id="SM00235">
    <property type="entry name" value="ZnMc"/>
    <property type="match status" value="1"/>
</dbReference>
<dbReference type="Gene3D" id="2.150.10.10">
    <property type="entry name" value="Serralysin-like metalloprotease, C-terminal"/>
    <property type="match status" value="1"/>
</dbReference>
<keyword evidence="9" id="KW-1185">Reference proteome</keyword>
<gene>
    <name evidence="8" type="ORF">FHS31_002676</name>
</gene>
<dbReference type="PANTHER" id="PTHR46580">
    <property type="entry name" value="SENSOR KINASE-RELATED"/>
    <property type="match status" value="1"/>
</dbReference>
<evidence type="ECO:0000256" key="2">
    <source>
        <dbReference type="ARBA" id="ARBA00004613"/>
    </source>
</evidence>
<dbReference type="InterPro" id="IPR013517">
    <property type="entry name" value="FG-GAP"/>
</dbReference>
<comment type="caution">
    <text evidence="8">The sequence shown here is derived from an EMBL/GenBank/DDBJ whole genome shotgun (WGS) entry which is preliminary data.</text>
</comment>
<evidence type="ECO:0000259" key="7">
    <source>
        <dbReference type="SMART" id="SM00235"/>
    </source>
</evidence>
<dbReference type="Pfam" id="PF00353">
    <property type="entry name" value="HemolysinCabind"/>
    <property type="match status" value="4"/>
</dbReference>
<dbReference type="InterPro" id="IPR018511">
    <property type="entry name" value="Hemolysin-typ_Ca-bd_CS"/>
</dbReference>
<dbReference type="PROSITE" id="PS00330">
    <property type="entry name" value="HEMOLYSIN_CALCIUM"/>
    <property type="match status" value="2"/>
</dbReference>
<dbReference type="SUPFAM" id="SSF51120">
    <property type="entry name" value="beta-Roll"/>
    <property type="match status" value="2"/>
</dbReference>
<dbReference type="SUPFAM" id="SSF69318">
    <property type="entry name" value="Integrin alpha N-terminal domain"/>
    <property type="match status" value="2"/>
</dbReference>
<comment type="cofactor">
    <cofactor evidence="1">
        <name>Ca(2+)</name>
        <dbReference type="ChEBI" id="CHEBI:29108"/>
    </cofactor>
</comment>
<evidence type="ECO:0000256" key="3">
    <source>
        <dbReference type="ARBA" id="ARBA00009490"/>
    </source>
</evidence>
<keyword evidence="4" id="KW-0964">Secreted</keyword>
<reference evidence="8 9" key="1">
    <citation type="submission" date="2020-03" db="EMBL/GenBank/DDBJ databases">
        <title>Genomic Encyclopedia of Type Strains, Phase III (KMG-III): the genomes of soil and plant-associated and newly described type strains.</title>
        <authorList>
            <person name="Whitman W."/>
        </authorList>
    </citation>
    <scope>NUCLEOTIDE SEQUENCE [LARGE SCALE GENOMIC DNA]</scope>
    <source>
        <strain evidence="8 9">CECT 8804</strain>
    </source>
</reference>
<sequence>MREAWAMTYVNDRRAILSYSWVGNNSSGNMFTNTPVFITYSFEKNTSALDIAANGAAFAASFQPLTDAQMAAARTAFSEWDAASGVTFLEAPAGMGDIKLANFNFDLGGPYRSSQAAAYGGGGIVFVGSTSYSSIQLFAHEIGHNLGFKHSFEGDYTLAPADDNYAHTVMSYSSGGTSGNVLGSIDLDAISYLYGAPGTDGNEDQSWTWNAATATLTQLGLAAGTTMRGVGGNNIITGQGGDDNILLTHSSHDDTIDAGAGNNTITLYKSNGAVSIAAGAGLDTITLQNSSGPITIAAGDGDNKINAYSATGSLNISAGSGADSIYVSSASAATTIAAGDGKNSISLTDATGNLNLRAGSGADYFYLSNNSGAVTVTAGDGANSINVYNQKGLLNVTTGNGADYFYFNNASGPVTFAAGDGDDSVNISTSAGYSLSGFSADGGAGKDTLSLTLTDSTAHVISVPNPAFTGFENINLTLGSGADVVTVDGSYSSYVSTGDGNDIIRFGSNTGTVIAGAGNDIVYAGSGSASYYGGTGTDLFVFGSVATSSTTASDSIWDFETGIDTVDLGALAATAISIQSTTGAGGYLKATAAAGQFQLYISSAFSLNDVIQYGFTGTAGNDTLAGTSVRDALDGGAGDDMLIGGLGADRLTGGAGNDTFLGTTTELNGDTITDFSVGDRIHVTDQTYPGFTLQRAVGAVSFGGATVQLPTGARLALQQSGGGTDVIAASHMAGLSDFNGDGHSDILWQNVSGTVSEWTVGGNSLSDQLHTGVFGSPVPAGWSVSESFDMNGDGLADLLWRNPSGAVSVWDGAGGGLFQAGAYNSTSVPADWKVAATADFDGDGKDDILWRQDGGGVSLWSSAGTLFQAGAYNTNIPTDWKIEGAGDFNGDGKADILWRNDNGTISTWQSTSTGFQTGAYNASGVPTSWHVRGIADFNGDGKDDIVWLSDSGSLSVWFSNGNGFDTGKINDSLPKGWSIAAVGDYNDDGNADILWRSDTGATSIWDNNSTSTGFIKGVANANIPTAWHVVAHEFLL</sequence>
<feature type="domain" description="Peptidase metallopeptidase" evidence="7">
    <location>
        <begin position="36"/>
        <end position="196"/>
    </location>
</feature>
<evidence type="ECO:0000313" key="9">
    <source>
        <dbReference type="Proteomes" id="UP000727456"/>
    </source>
</evidence>
<dbReference type="Gene3D" id="3.40.390.10">
    <property type="entry name" value="Collagenase (Catalytic Domain)"/>
    <property type="match status" value="1"/>
</dbReference>
<dbReference type="PANTHER" id="PTHR46580:SF2">
    <property type="entry name" value="MAM DOMAIN-CONTAINING PROTEIN"/>
    <property type="match status" value="1"/>
</dbReference>
<dbReference type="Gene3D" id="2.160.20.160">
    <property type="match status" value="1"/>
</dbReference>
<dbReference type="InterPro" id="IPR013858">
    <property type="entry name" value="Peptidase_M10B_C"/>
</dbReference>
<dbReference type="InterPro" id="IPR001343">
    <property type="entry name" value="Hemolysn_Ca-bd"/>
</dbReference>
<protein>
    <submittedName>
        <fullName evidence="8">Ca2+-binding RTX toxin-like protein</fullName>
    </submittedName>
</protein>
<name>A0ABX0TU43_9SPHN</name>
<dbReference type="InterPro" id="IPR011049">
    <property type="entry name" value="Serralysin-like_metalloprot_C"/>
</dbReference>
<dbReference type="PRINTS" id="PR00313">
    <property type="entry name" value="CABNDNGRPT"/>
</dbReference>
<organism evidence="8 9">
    <name type="scientific">Sphingomonas vulcanisoli</name>
    <dbReference type="NCBI Taxonomy" id="1658060"/>
    <lineage>
        <taxon>Bacteria</taxon>
        <taxon>Pseudomonadati</taxon>
        <taxon>Pseudomonadota</taxon>
        <taxon>Alphaproteobacteria</taxon>
        <taxon>Sphingomonadales</taxon>
        <taxon>Sphingomonadaceae</taxon>
        <taxon>Sphingomonas</taxon>
    </lineage>
</organism>
<evidence type="ECO:0000313" key="8">
    <source>
        <dbReference type="EMBL" id="NIJ09046.1"/>
    </source>
</evidence>
<proteinExistence type="inferred from homology"/>
<dbReference type="Gene3D" id="2.130.10.130">
    <property type="entry name" value="Integrin alpha, N-terminal"/>
    <property type="match status" value="2"/>
</dbReference>